<feature type="modified residue" description="4-aspartylphosphate" evidence="2">
    <location>
        <position position="55"/>
    </location>
</feature>
<dbReference type="OrthoDB" id="9793421at2"/>
<dbReference type="Gene3D" id="3.40.50.2300">
    <property type="match status" value="1"/>
</dbReference>
<dbReference type="InterPro" id="IPR001789">
    <property type="entry name" value="Sig_transdc_resp-reg_receiver"/>
</dbReference>
<evidence type="ECO:0000259" key="3">
    <source>
        <dbReference type="PROSITE" id="PS50110"/>
    </source>
</evidence>
<proteinExistence type="predicted"/>
<feature type="domain" description="Response regulatory" evidence="3">
    <location>
        <begin position="5"/>
        <end position="121"/>
    </location>
</feature>
<dbReference type="SMART" id="SM00448">
    <property type="entry name" value="REC"/>
    <property type="match status" value="1"/>
</dbReference>
<keyword evidence="1 2" id="KW-0597">Phosphoprotein</keyword>
<dbReference type="SUPFAM" id="SSF52172">
    <property type="entry name" value="CheY-like"/>
    <property type="match status" value="1"/>
</dbReference>
<dbReference type="InterPro" id="IPR050595">
    <property type="entry name" value="Bact_response_regulator"/>
</dbReference>
<dbReference type="PROSITE" id="PS50110">
    <property type="entry name" value="RESPONSE_REGULATORY"/>
    <property type="match status" value="1"/>
</dbReference>
<protein>
    <submittedName>
        <fullName evidence="4">Chemotaxis-specific methylesterase</fullName>
    </submittedName>
</protein>
<dbReference type="InterPro" id="IPR011006">
    <property type="entry name" value="CheY-like_superfamily"/>
</dbReference>
<dbReference type="RefSeq" id="WP_067787076.1">
    <property type="nucleotide sequence ID" value="NZ_CP016545.1"/>
</dbReference>
<sequence length="328" mass="37127">MNDIRVLCVDDLQGLAEDYAKLIKTKTGLNSIGVSNPDEALSLLDAHPIAIVVLDQRMPQMSGTELYERMLKKAPRLKAIMLTGEASKHEAIGALQILNYVRVIDKSQIEELGPAVEIAHARAEAARAMEFDEVEIAKTGIPWLPLFRGSIFYLQGIEILEDSHVPDKEWRYIDEINAGQKKSIEFQFLDKIQITRISEVNTSIESQNAGSIDLGRFAKLETSLNSRIASRLQTQQLLEREVRTTFNQTIELPPEPNDPSEQAIKARSFYIGPETIRLRLRLKEHNLNADMQMVYFLTASHRTGQFFKKQVDTLTDGTQQERVIARLP</sequence>
<dbReference type="STRING" id="645517.A6F65_01365"/>
<dbReference type="Pfam" id="PF00072">
    <property type="entry name" value="Response_reg"/>
    <property type="match status" value="1"/>
</dbReference>
<keyword evidence="5" id="KW-1185">Reference proteome</keyword>
<evidence type="ECO:0000313" key="5">
    <source>
        <dbReference type="Proteomes" id="UP000092698"/>
    </source>
</evidence>
<dbReference type="AlphaFoldDB" id="A0A1C7D8M4"/>
<dbReference type="Proteomes" id="UP000092698">
    <property type="component" value="Chromosome"/>
</dbReference>
<dbReference type="GO" id="GO:0000160">
    <property type="term" value="P:phosphorelay signal transduction system"/>
    <property type="evidence" value="ECO:0007669"/>
    <property type="project" value="InterPro"/>
</dbReference>
<evidence type="ECO:0000313" key="4">
    <source>
        <dbReference type="EMBL" id="ANU07671.1"/>
    </source>
</evidence>
<organism evidence="4 5">
    <name type="scientific">Paraurantiacibacter namhicola</name>
    <dbReference type="NCBI Taxonomy" id="645517"/>
    <lineage>
        <taxon>Bacteria</taxon>
        <taxon>Pseudomonadati</taxon>
        <taxon>Pseudomonadota</taxon>
        <taxon>Alphaproteobacteria</taxon>
        <taxon>Sphingomonadales</taxon>
        <taxon>Erythrobacteraceae</taxon>
        <taxon>Paraurantiacibacter</taxon>
    </lineage>
</organism>
<gene>
    <name evidence="4" type="ORF">A6F65_01365</name>
</gene>
<dbReference type="CDD" id="cd00156">
    <property type="entry name" value="REC"/>
    <property type="match status" value="1"/>
</dbReference>
<name>A0A1C7D8M4_9SPHN</name>
<accession>A0A1C7D8M4</accession>
<dbReference type="PANTHER" id="PTHR44591:SF3">
    <property type="entry name" value="RESPONSE REGULATORY DOMAIN-CONTAINING PROTEIN"/>
    <property type="match status" value="1"/>
</dbReference>
<dbReference type="KEGG" id="anh:A6F65_01365"/>
<evidence type="ECO:0000256" key="2">
    <source>
        <dbReference type="PROSITE-ProRule" id="PRU00169"/>
    </source>
</evidence>
<evidence type="ECO:0000256" key="1">
    <source>
        <dbReference type="ARBA" id="ARBA00022553"/>
    </source>
</evidence>
<dbReference type="PANTHER" id="PTHR44591">
    <property type="entry name" value="STRESS RESPONSE REGULATOR PROTEIN 1"/>
    <property type="match status" value="1"/>
</dbReference>
<reference evidence="4 5" key="1">
    <citation type="submission" date="2016-07" db="EMBL/GenBank/DDBJ databases">
        <title>Complete genome sequence of Altererythrobacter namhicola JCM 16345T, containing esterase-encoding genes.</title>
        <authorList>
            <person name="Cheng H."/>
            <person name="Wu Y.-H."/>
            <person name="Jian S.-L."/>
            <person name="Huo Y.-Y."/>
            <person name="Wang C.-S."/>
            <person name="Xu X.-W."/>
        </authorList>
    </citation>
    <scope>NUCLEOTIDE SEQUENCE [LARGE SCALE GENOMIC DNA]</scope>
    <source>
        <strain evidence="4 5">JCM 16345</strain>
    </source>
</reference>
<dbReference type="EMBL" id="CP016545">
    <property type="protein sequence ID" value="ANU07671.1"/>
    <property type="molecule type" value="Genomic_DNA"/>
</dbReference>